<organism evidence="2 3">
    <name type="scientific">Methylobacterium durans</name>
    <dbReference type="NCBI Taxonomy" id="2202825"/>
    <lineage>
        <taxon>Bacteria</taxon>
        <taxon>Pseudomonadati</taxon>
        <taxon>Pseudomonadota</taxon>
        <taxon>Alphaproteobacteria</taxon>
        <taxon>Hyphomicrobiales</taxon>
        <taxon>Methylobacteriaceae</taxon>
        <taxon>Methylobacterium</taxon>
    </lineage>
</organism>
<dbReference type="InterPro" id="IPR010634">
    <property type="entry name" value="DUF1223"/>
</dbReference>
<name>A0A2U8WGQ5_9HYPH</name>
<dbReference type="KEGG" id="mets:DK389_10945"/>
<evidence type="ECO:0000313" key="2">
    <source>
        <dbReference type="EMBL" id="AWN44496.1"/>
    </source>
</evidence>
<dbReference type="Proteomes" id="UP000245926">
    <property type="component" value="Chromosome"/>
</dbReference>
<gene>
    <name evidence="2" type="ORF">DK389_10945</name>
</gene>
<dbReference type="InterPro" id="IPR036249">
    <property type="entry name" value="Thioredoxin-like_sf"/>
</dbReference>
<dbReference type="OrthoDB" id="9808254at2"/>
<feature type="chain" id="PRO_5015836361" evidence="1">
    <location>
        <begin position="22"/>
        <end position="227"/>
    </location>
</feature>
<keyword evidence="3" id="KW-1185">Reference proteome</keyword>
<dbReference type="SUPFAM" id="SSF52833">
    <property type="entry name" value="Thioredoxin-like"/>
    <property type="match status" value="1"/>
</dbReference>
<dbReference type="Pfam" id="PF06764">
    <property type="entry name" value="DUF1223"/>
    <property type="match status" value="1"/>
</dbReference>
<feature type="signal peptide" evidence="1">
    <location>
        <begin position="1"/>
        <end position="21"/>
    </location>
</feature>
<reference evidence="3" key="1">
    <citation type="submission" date="2018-05" db="EMBL/GenBank/DDBJ databases">
        <title>Complete Genome Sequence of Methylobacterium sp. 17SD2-17.</title>
        <authorList>
            <person name="Srinivasan S."/>
        </authorList>
    </citation>
    <scope>NUCLEOTIDE SEQUENCE [LARGE SCALE GENOMIC DNA]</scope>
    <source>
        <strain evidence="3">17SD2-17</strain>
    </source>
</reference>
<dbReference type="PANTHER" id="PTHR36057:SF1">
    <property type="entry name" value="LIPOPROTEIN LIPID ATTACHMENT SITE-LIKE PROTEIN, PUTATIVE (DUF1223)-RELATED"/>
    <property type="match status" value="1"/>
</dbReference>
<dbReference type="AlphaFoldDB" id="A0A2U8WGQ5"/>
<proteinExistence type="predicted"/>
<dbReference type="EMBL" id="CP029550">
    <property type="protein sequence ID" value="AWN44496.1"/>
    <property type="molecule type" value="Genomic_DNA"/>
</dbReference>
<accession>A0A2U8WGQ5</accession>
<evidence type="ECO:0000313" key="3">
    <source>
        <dbReference type="Proteomes" id="UP000245926"/>
    </source>
</evidence>
<dbReference type="PANTHER" id="PTHR36057">
    <property type="match status" value="1"/>
</dbReference>
<keyword evidence="1" id="KW-0732">Signal</keyword>
<evidence type="ECO:0000256" key="1">
    <source>
        <dbReference type="SAM" id="SignalP"/>
    </source>
</evidence>
<sequence>MPFVAGAALLALAGLPNAAWAAGRPVVVELFTSQSCSSCPPAEALLGELAGAGGDVLPLAFHVTYWNRLNWRDTFSLPEATERQQAYAARLGDGTFTPQIVVDGRRSVVGSRREAVSTAITQARGEREAATPVALAREGGRLAIRLGAGAGTGQILLIGFDPRHETRVARGENAGRTIPQANVVRSVRALGAWTGAARDFSEPLPPGAEAAVIVQAADGRILGAARL</sequence>
<protein>
    <submittedName>
        <fullName evidence="2">DUF1223 domain-containing protein</fullName>
    </submittedName>
</protein>